<gene>
    <name evidence="1" type="ORF">I5677_01680</name>
</gene>
<sequence>MIGKLIVIIRRKDTQEEYKIITRDNFVQGLKFNTMLKNLYLKLHMTMTLGMRPILERLLGKNIIWKQVDHLEATEKNSENKVNKE</sequence>
<organism evidence="1 2">
    <name type="scientific">Mobilitalea sibirica</name>
    <dbReference type="NCBI Taxonomy" id="1462919"/>
    <lineage>
        <taxon>Bacteria</taxon>
        <taxon>Bacillati</taxon>
        <taxon>Bacillota</taxon>
        <taxon>Clostridia</taxon>
        <taxon>Lachnospirales</taxon>
        <taxon>Lachnospiraceae</taxon>
        <taxon>Mobilitalea</taxon>
    </lineage>
</organism>
<evidence type="ECO:0000313" key="2">
    <source>
        <dbReference type="Proteomes" id="UP000623269"/>
    </source>
</evidence>
<dbReference type="AlphaFoldDB" id="A0A8J7H4Q4"/>
<proteinExistence type="predicted"/>
<protein>
    <submittedName>
        <fullName evidence="1">Uncharacterized protein</fullName>
    </submittedName>
</protein>
<comment type="caution">
    <text evidence="1">The sequence shown here is derived from an EMBL/GenBank/DDBJ whole genome shotgun (WGS) entry which is preliminary data.</text>
</comment>
<dbReference type="Proteomes" id="UP000623269">
    <property type="component" value="Unassembled WGS sequence"/>
</dbReference>
<accession>A0A8J7H4Q4</accession>
<reference evidence="1" key="1">
    <citation type="submission" date="2020-12" db="EMBL/GenBank/DDBJ databases">
        <title>M. sibirica DSM 26468T genome.</title>
        <authorList>
            <person name="Thieme N."/>
            <person name="Rettenmaier R."/>
            <person name="Zverlov V."/>
            <person name="Liebl W."/>
        </authorList>
    </citation>
    <scope>NUCLEOTIDE SEQUENCE</scope>
    <source>
        <strain evidence="1">DSM 26468</strain>
    </source>
</reference>
<keyword evidence="2" id="KW-1185">Reference proteome</keyword>
<name>A0A8J7H4Q4_9FIRM</name>
<dbReference type="EMBL" id="JAEAGR010000001">
    <property type="protein sequence ID" value="MBH1939601.1"/>
    <property type="molecule type" value="Genomic_DNA"/>
</dbReference>
<dbReference type="RefSeq" id="WP_197659812.1">
    <property type="nucleotide sequence ID" value="NZ_JAEAGR010000001.1"/>
</dbReference>
<evidence type="ECO:0000313" key="1">
    <source>
        <dbReference type="EMBL" id="MBH1939601.1"/>
    </source>
</evidence>